<reference evidence="1" key="1">
    <citation type="submission" date="2021-06" db="EMBL/GenBank/DDBJ databases">
        <authorList>
            <person name="Kallberg Y."/>
            <person name="Tangrot J."/>
            <person name="Rosling A."/>
        </authorList>
    </citation>
    <scope>NUCLEOTIDE SEQUENCE</scope>
    <source>
        <strain evidence="1">CL551</strain>
    </source>
</reference>
<sequence length="109" mass="12000">MLLTGEIPPSQGAISFDTDFLLSDISLDPSAIHRGAVNGGSLADESTLMTPEDFRSPLPCALTFIVSTFFVKFSSSRHLVSLENPLYIFSNFVMSPDRFRFSSVKFESV</sequence>
<proteinExistence type="predicted"/>
<protein>
    <submittedName>
        <fullName evidence="1">13605_t:CDS:1</fullName>
    </submittedName>
</protein>
<evidence type="ECO:0000313" key="2">
    <source>
        <dbReference type="Proteomes" id="UP000789342"/>
    </source>
</evidence>
<dbReference type="EMBL" id="CAJVPV010006130">
    <property type="protein sequence ID" value="CAG8600590.1"/>
    <property type="molecule type" value="Genomic_DNA"/>
</dbReference>
<dbReference type="AlphaFoldDB" id="A0A9N9CHI5"/>
<dbReference type="Proteomes" id="UP000789342">
    <property type="component" value="Unassembled WGS sequence"/>
</dbReference>
<organism evidence="1 2">
    <name type="scientific">Acaulospora morrowiae</name>
    <dbReference type="NCBI Taxonomy" id="94023"/>
    <lineage>
        <taxon>Eukaryota</taxon>
        <taxon>Fungi</taxon>
        <taxon>Fungi incertae sedis</taxon>
        <taxon>Mucoromycota</taxon>
        <taxon>Glomeromycotina</taxon>
        <taxon>Glomeromycetes</taxon>
        <taxon>Diversisporales</taxon>
        <taxon>Acaulosporaceae</taxon>
        <taxon>Acaulospora</taxon>
    </lineage>
</organism>
<comment type="caution">
    <text evidence="1">The sequence shown here is derived from an EMBL/GenBank/DDBJ whole genome shotgun (WGS) entry which is preliminary data.</text>
</comment>
<keyword evidence="2" id="KW-1185">Reference proteome</keyword>
<evidence type="ECO:0000313" key="1">
    <source>
        <dbReference type="EMBL" id="CAG8600590.1"/>
    </source>
</evidence>
<accession>A0A9N9CHI5</accession>
<name>A0A9N9CHI5_9GLOM</name>
<gene>
    <name evidence="1" type="ORF">AMORRO_LOCUS7767</name>
</gene>